<accession>A0A940PSN6</accession>
<dbReference type="EMBL" id="JAFIDA010000001">
    <property type="protein sequence ID" value="MBP1326067.1"/>
    <property type="molecule type" value="Genomic_DNA"/>
</dbReference>
<proteinExistence type="predicted"/>
<sequence length="187" mass="20440">MTERQVQRAAASGRLEAQRVGKRFILHERTLHVFQHTVRRGRRWSKQSIADALNLLTGKETVTTGSSRSRLKTKIRSLEVGDLAGILLQRKEVSIHRANPAQASEIPSAVESEAGLGGGGIRVIAEHDARKAALKRRLPIDIEGNVIAVTSEREHAQAIEAAVLAIYGSTRERTAGESVLTKLQESV</sequence>
<evidence type="ECO:0000313" key="1">
    <source>
        <dbReference type="EMBL" id="MBP1326067.1"/>
    </source>
</evidence>
<evidence type="ECO:0000313" key="2">
    <source>
        <dbReference type="Proteomes" id="UP000675163"/>
    </source>
</evidence>
<dbReference type="AlphaFoldDB" id="A0A940PSN6"/>
<gene>
    <name evidence="1" type="ORF">JOF28_001299</name>
</gene>
<comment type="caution">
    <text evidence="1">The sequence shown here is derived from an EMBL/GenBank/DDBJ whole genome shotgun (WGS) entry which is preliminary data.</text>
</comment>
<organism evidence="1 2">
    <name type="scientific">Leucobacter exalbidus</name>
    <dbReference type="NCBI Taxonomy" id="662960"/>
    <lineage>
        <taxon>Bacteria</taxon>
        <taxon>Bacillati</taxon>
        <taxon>Actinomycetota</taxon>
        <taxon>Actinomycetes</taxon>
        <taxon>Micrococcales</taxon>
        <taxon>Microbacteriaceae</taxon>
        <taxon>Leucobacter</taxon>
    </lineage>
</organism>
<protein>
    <submittedName>
        <fullName evidence="1">Uncharacterized protein</fullName>
    </submittedName>
</protein>
<keyword evidence="2" id="KW-1185">Reference proteome</keyword>
<dbReference type="Proteomes" id="UP000675163">
    <property type="component" value="Unassembled WGS sequence"/>
</dbReference>
<reference evidence="1" key="1">
    <citation type="submission" date="2021-02" db="EMBL/GenBank/DDBJ databases">
        <title>Sequencing the genomes of 1000 actinobacteria strains.</title>
        <authorList>
            <person name="Klenk H.-P."/>
        </authorList>
    </citation>
    <scope>NUCLEOTIDE SEQUENCE</scope>
    <source>
        <strain evidence="1">DSM 22850</strain>
    </source>
</reference>
<name>A0A940PSN6_9MICO</name>